<evidence type="ECO:0000256" key="1">
    <source>
        <dbReference type="SAM" id="MobiDB-lite"/>
    </source>
</evidence>
<proteinExistence type="predicted"/>
<dbReference type="KEGG" id="abaw:D5400_11910"/>
<dbReference type="OrthoDB" id="7161641at2"/>
<evidence type="ECO:0000256" key="2">
    <source>
        <dbReference type="SAM" id="Phobius"/>
    </source>
</evidence>
<dbReference type="Proteomes" id="UP000268192">
    <property type="component" value="Chromosome"/>
</dbReference>
<sequence length="1220" mass="129494">MRGPACLRTIRSSMVSNAERGRDGRDIWSNRLPSSRFDLDGAALRVESVSPKRHFRPHCRERRCQSAWFGFNGADRNERIGNTERMNPSPNTASVDAAEKKAKRSRARRLMRFSLLVSGVLTGILLAVFAGLQFGAFDSLFAGRAQSALATIAGPETIVEVDRASVRVGRDGRIAIEADTVSVQRSPLALREPAASGARDDAFGEALSSVEAVRLLLDPMPLLRGEIKVVEVEISGVVLDATMLAGGPATDWSALRVDSLEPLTESAFAALDRALQLLQRSRTRSILLTNAELANTGAADAPRIEELQLALSDRENVTLSGSFMIGGQTIALDGQALRHERADTLEQILVRLTGLHTFGNEAFTNSLDDEPIERQRQRFGVESETDISLSARRTPKPDQPMLKAQVSFSEGDLTLGGIVSPLRESRLGLGYFKEQGKIEVLPSRMTVADTTIPFSGGLVDLSRLGDDAAAGIAAELVVDQAMFDPTDTEFEALAVDGKISARFLGADRKLIFDEIALDTGPGTVVASAAIEFGASSPAISLAGAFDQLDTASLKQLWPHWVAVRPRQWVIDNVVGGIGSNGQIRLYIPAGRMAEQPGRLDLDENQLQISMRVSGPRVHVAGDIPPLRDTQANVVFRGRALEVDIEAATAYFPSGRTVAVENGTFAIRRTDLRPLMADMDLQLAGGADAMAELISYRPIAVLDRVGYQPEDLSGSIDAHVQARFGLIRDQDPPVPAYDVKMALTDVAVSKPVEGRMLSAVNGNLSVDPQKAVLEGKATIDGAPLDITVTRPLDPEAGVTAARKISGTIGDRERADLLPGLSGLLAGPITLTMEQTGPGEDKVEIDLSGATLIPPAIGWRKEPGTRASVSLTMRARDDGLDLNDIVLTGDGIAARGSARLTAGQLATLDLSNVRLSTSDDFDISIAKASGGAFDIDVRGRSFDARPLIRKLRAGSEGGSGAGGGGSQQVSVSADVAQVLGFDGEVLSGVSVRYSGRGSRPIGVDLKAVTGSGEAAVLTFAETDGIGQANLTAGDAGALARFADLYRRVSAGRIEVALQRSGDGPFRGNVRIADFAVINENHLKELVTARASGAPGRVSDAIQSSVDVNSMRFERGYTDIEITNGTVGVANGVLRGQEIGLSFQGVVRDAGGNMAVTGTFMPAYGLNRLFAEIPLFGALLGNGRDRGLIGITFRLDGQVSAPQLTVNPISAIAPGVFRQIFEF</sequence>
<name>A0A3S9B4N3_9HYPH</name>
<keyword evidence="2" id="KW-1133">Transmembrane helix</keyword>
<feature type="transmembrane region" description="Helical" evidence="2">
    <location>
        <begin position="110"/>
        <end position="132"/>
    </location>
</feature>
<accession>A0A3S9B4N3</accession>
<reference evidence="3 4" key="1">
    <citation type="submission" date="2018-09" db="EMBL/GenBank/DDBJ databases">
        <title>Marinorhizobium profundi gen. nov., sp. nov., isolated from a deep-sea sediment sample from the New Britain Trench and proposal of Marinorhizobiaceae fam. nov. in the order Rhizobiales of the class Alphaproteobacteria.</title>
        <authorList>
            <person name="Cao J."/>
        </authorList>
    </citation>
    <scope>NUCLEOTIDE SEQUENCE [LARGE SCALE GENOMIC DNA]</scope>
    <source>
        <strain evidence="3 4">WS11</strain>
    </source>
</reference>
<gene>
    <name evidence="3" type="ORF">D5400_11910</name>
</gene>
<evidence type="ECO:0000313" key="4">
    <source>
        <dbReference type="Proteomes" id="UP000268192"/>
    </source>
</evidence>
<keyword evidence="4" id="KW-1185">Reference proteome</keyword>
<feature type="region of interest" description="Disordered" evidence="1">
    <location>
        <begin position="79"/>
        <end position="100"/>
    </location>
</feature>
<protein>
    <submittedName>
        <fullName evidence="3">Uncharacterized protein</fullName>
    </submittedName>
</protein>
<dbReference type="AlphaFoldDB" id="A0A3S9B4N3"/>
<keyword evidence="2" id="KW-0472">Membrane</keyword>
<keyword evidence="2" id="KW-0812">Transmembrane</keyword>
<dbReference type="EMBL" id="CP032509">
    <property type="protein sequence ID" value="AZN71887.1"/>
    <property type="molecule type" value="Genomic_DNA"/>
</dbReference>
<feature type="compositionally biased region" description="Polar residues" evidence="1">
    <location>
        <begin position="84"/>
        <end position="94"/>
    </location>
</feature>
<organism evidence="3 4">
    <name type="scientific">Georhizobium profundi</name>
    <dbReference type="NCBI Taxonomy" id="2341112"/>
    <lineage>
        <taxon>Bacteria</taxon>
        <taxon>Pseudomonadati</taxon>
        <taxon>Pseudomonadota</taxon>
        <taxon>Alphaproteobacteria</taxon>
        <taxon>Hyphomicrobiales</taxon>
        <taxon>Rhizobiaceae</taxon>
        <taxon>Georhizobium</taxon>
    </lineage>
</organism>
<evidence type="ECO:0000313" key="3">
    <source>
        <dbReference type="EMBL" id="AZN71887.1"/>
    </source>
</evidence>